<keyword evidence="1" id="KW-0812">Transmembrane</keyword>
<dbReference type="Gene3D" id="3.40.50.620">
    <property type="entry name" value="HUPs"/>
    <property type="match status" value="1"/>
</dbReference>
<feature type="transmembrane region" description="Helical" evidence="1">
    <location>
        <begin position="7"/>
        <end position="31"/>
    </location>
</feature>
<sequence>MFVVSKLFWLAVQPLSLAFATVLLSVLLIAFNRRRAALLSLSLSLTILFVTLYTTTGSVLLQGLEARFPKPSADPSEMSCMIVLGGAFETEVTTTRGGIELNQSADRFVEALRLAKAYPAARLLVSGGDGSLSGRFEGDAVVSRRFFETFGISGSRLIEDRTSRNTDENAANTKGLLSAEGLTDCLLVTSAFHMPRSVGLFRKQGLIVTPWPADYRTSGDVALTLDFTQPTLNAQQTATAVREWVGLFSYWLLGRIDELYPSP</sequence>
<dbReference type="GO" id="GO:0000270">
    <property type="term" value="P:peptidoglycan metabolic process"/>
    <property type="evidence" value="ECO:0007669"/>
    <property type="project" value="TreeGrafter"/>
</dbReference>
<dbReference type="EMBL" id="STGV01000002">
    <property type="protein sequence ID" value="THV24135.1"/>
    <property type="molecule type" value="Genomic_DNA"/>
</dbReference>
<evidence type="ECO:0000256" key="1">
    <source>
        <dbReference type="SAM" id="Phobius"/>
    </source>
</evidence>
<dbReference type="CDD" id="cd06259">
    <property type="entry name" value="YdcF-like"/>
    <property type="match status" value="1"/>
</dbReference>
<reference evidence="3 4" key="1">
    <citation type="submission" date="2019-04" db="EMBL/GenBank/DDBJ databases">
        <title>Genome sequence of strain shin9-1.</title>
        <authorList>
            <person name="Gao J."/>
            <person name="Sun J."/>
        </authorList>
    </citation>
    <scope>NUCLEOTIDE SEQUENCE [LARGE SCALE GENOMIC DNA]</scope>
    <source>
        <strain evidence="4">shin9-1</strain>
    </source>
</reference>
<dbReference type="InterPro" id="IPR003848">
    <property type="entry name" value="DUF218"/>
</dbReference>
<proteinExistence type="predicted"/>
<feature type="transmembrane region" description="Helical" evidence="1">
    <location>
        <begin position="37"/>
        <end position="61"/>
    </location>
</feature>
<feature type="domain" description="DUF218" evidence="2">
    <location>
        <begin position="81"/>
        <end position="246"/>
    </location>
</feature>
<dbReference type="GO" id="GO:0005886">
    <property type="term" value="C:plasma membrane"/>
    <property type="evidence" value="ECO:0007669"/>
    <property type="project" value="TreeGrafter"/>
</dbReference>
<name>A0A4S8P3Z4_9HYPH</name>
<evidence type="ECO:0000313" key="4">
    <source>
        <dbReference type="Proteomes" id="UP000308828"/>
    </source>
</evidence>
<dbReference type="Pfam" id="PF02698">
    <property type="entry name" value="DUF218"/>
    <property type="match status" value="1"/>
</dbReference>
<protein>
    <submittedName>
        <fullName evidence="3">YdcF family protein</fullName>
    </submittedName>
</protein>
<dbReference type="PANTHER" id="PTHR30336:SF4">
    <property type="entry name" value="ENVELOPE BIOGENESIS FACTOR ELYC"/>
    <property type="match status" value="1"/>
</dbReference>
<dbReference type="OrthoDB" id="9809813at2"/>
<dbReference type="RefSeq" id="WP_136598226.1">
    <property type="nucleotide sequence ID" value="NZ_STGV01000002.1"/>
</dbReference>
<keyword evidence="4" id="KW-1185">Reference proteome</keyword>
<gene>
    <name evidence="3" type="ORF">FAA97_09220</name>
</gene>
<comment type="caution">
    <text evidence="3">The sequence shown here is derived from an EMBL/GenBank/DDBJ whole genome shotgun (WGS) entry which is preliminary data.</text>
</comment>
<keyword evidence="1" id="KW-1133">Transmembrane helix</keyword>
<accession>A0A4S8P3Z4</accession>
<evidence type="ECO:0000313" key="3">
    <source>
        <dbReference type="EMBL" id="THV24135.1"/>
    </source>
</evidence>
<dbReference type="PANTHER" id="PTHR30336">
    <property type="entry name" value="INNER MEMBRANE PROTEIN, PROBABLE PERMEASE"/>
    <property type="match status" value="1"/>
</dbReference>
<dbReference type="InterPro" id="IPR014729">
    <property type="entry name" value="Rossmann-like_a/b/a_fold"/>
</dbReference>
<keyword evidence="1" id="KW-0472">Membrane</keyword>
<dbReference type="Proteomes" id="UP000308828">
    <property type="component" value="Unassembled WGS sequence"/>
</dbReference>
<evidence type="ECO:0000259" key="2">
    <source>
        <dbReference type="Pfam" id="PF02698"/>
    </source>
</evidence>
<dbReference type="AlphaFoldDB" id="A0A4S8P3Z4"/>
<organism evidence="3 4">
    <name type="scientific">Peteryoungia ipomoeae</name>
    <dbReference type="NCBI Taxonomy" id="1210932"/>
    <lineage>
        <taxon>Bacteria</taxon>
        <taxon>Pseudomonadati</taxon>
        <taxon>Pseudomonadota</taxon>
        <taxon>Alphaproteobacteria</taxon>
        <taxon>Hyphomicrobiales</taxon>
        <taxon>Rhizobiaceae</taxon>
        <taxon>Peteryoungia</taxon>
    </lineage>
</organism>
<dbReference type="GO" id="GO:0043164">
    <property type="term" value="P:Gram-negative-bacterium-type cell wall biogenesis"/>
    <property type="evidence" value="ECO:0007669"/>
    <property type="project" value="TreeGrafter"/>
</dbReference>
<dbReference type="InterPro" id="IPR051599">
    <property type="entry name" value="Cell_Envelope_Assoc"/>
</dbReference>